<keyword evidence="1" id="KW-0805">Transcription regulation</keyword>
<evidence type="ECO:0000259" key="4">
    <source>
        <dbReference type="Pfam" id="PF13305"/>
    </source>
</evidence>
<dbReference type="SUPFAM" id="SSF48498">
    <property type="entry name" value="Tetracyclin repressor-like, C-terminal domain"/>
    <property type="match status" value="1"/>
</dbReference>
<evidence type="ECO:0000313" key="6">
    <source>
        <dbReference type="Proteomes" id="UP001291653"/>
    </source>
</evidence>
<dbReference type="InterPro" id="IPR050109">
    <property type="entry name" value="HTH-type_TetR-like_transc_reg"/>
</dbReference>
<dbReference type="EMBL" id="BSBI01000001">
    <property type="protein sequence ID" value="GLF93012.1"/>
    <property type="molecule type" value="Genomic_DNA"/>
</dbReference>
<evidence type="ECO:0000313" key="5">
    <source>
        <dbReference type="EMBL" id="GLF93012.1"/>
    </source>
</evidence>
<protein>
    <submittedName>
        <fullName evidence="5">WHG domain-containing protein</fullName>
    </submittedName>
</protein>
<dbReference type="RefSeq" id="WP_323445122.1">
    <property type="nucleotide sequence ID" value="NZ_BSBI01000001.1"/>
</dbReference>
<comment type="caution">
    <text evidence="5">The sequence shown here is derived from an EMBL/GenBank/DDBJ whole genome shotgun (WGS) entry which is preliminary data.</text>
</comment>
<dbReference type="Gene3D" id="1.10.357.10">
    <property type="entry name" value="Tetracycline Repressor, domain 2"/>
    <property type="match status" value="1"/>
</dbReference>
<evidence type="ECO:0000256" key="2">
    <source>
        <dbReference type="ARBA" id="ARBA00023125"/>
    </source>
</evidence>
<accession>A0ABQ5NRL7</accession>
<dbReference type="Proteomes" id="UP001291653">
    <property type="component" value="Unassembled WGS sequence"/>
</dbReference>
<proteinExistence type="predicted"/>
<dbReference type="PANTHER" id="PTHR30055">
    <property type="entry name" value="HTH-TYPE TRANSCRIPTIONAL REGULATOR RUTR"/>
    <property type="match status" value="1"/>
</dbReference>
<dbReference type="InterPro" id="IPR036271">
    <property type="entry name" value="Tet_transcr_reg_TetR-rel_C_sf"/>
</dbReference>
<keyword evidence="6" id="KW-1185">Reference proteome</keyword>
<evidence type="ECO:0000256" key="3">
    <source>
        <dbReference type="ARBA" id="ARBA00023163"/>
    </source>
</evidence>
<keyword evidence="3" id="KW-0804">Transcription</keyword>
<sequence>MSQVDPGRVGQKRPVRSRRERLRQSTLEEIVEVGRALLREGREVTLRAVATEMGFTAPALYRYVGNVAALNGLLSNNIFAEIVREMAATAEPYGDDDPAAQMVAAATAFRCWALDHIDEFQLVFHTNSLSGEHVARSKAGKPLHPLAPPPQEGAADGVQKFADFFGRIFIGVSQQYPFPVPSRAELDDDFVAVHSPGGSGKPDLARLLGADGLGLIWLFELAWAQLYGIVTLEVFGHIRPQLVRSGALFTAVMHEIGRRAGMADDWDRLAAISQEILARRA</sequence>
<dbReference type="Pfam" id="PF13305">
    <property type="entry name" value="TetR_C_33"/>
    <property type="match status" value="1"/>
</dbReference>
<keyword evidence="2" id="KW-0238">DNA-binding</keyword>
<evidence type="ECO:0000256" key="1">
    <source>
        <dbReference type="ARBA" id="ARBA00023015"/>
    </source>
</evidence>
<organism evidence="5 6">
    <name type="scientific">Streptomyces yaizuensis</name>
    <dbReference type="NCBI Taxonomy" id="2989713"/>
    <lineage>
        <taxon>Bacteria</taxon>
        <taxon>Bacillati</taxon>
        <taxon>Actinomycetota</taxon>
        <taxon>Actinomycetes</taxon>
        <taxon>Kitasatosporales</taxon>
        <taxon>Streptomycetaceae</taxon>
        <taxon>Streptomyces</taxon>
    </lineage>
</organism>
<dbReference type="InterPro" id="IPR025996">
    <property type="entry name" value="MT1864/Rv1816-like_C"/>
</dbReference>
<dbReference type="InterPro" id="IPR009057">
    <property type="entry name" value="Homeodomain-like_sf"/>
</dbReference>
<feature type="domain" description="HTH-type transcriptional regulator MT1864/Rv1816-like C-terminal" evidence="4">
    <location>
        <begin position="103"/>
        <end position="254"/>
    </location>
</feature>
<dbReference type="PANTHER" id="PTHR30055:SF226">
    <property type="entry name" value="HTH-TYPE TRANSCRIPTIONAL REGULATOR PKSA"/>
    <property type="match status" value="1"/>
</dbReference>
<reference evidence="5 6" key="1">
    <citation type="submission" date="2022-10" db="EMBL/GenBank/DDBJ databases">
        <title>Draft genome sequence of Streptomyces sp. YSPA8.</title>
        <authorList>
            <person name="Moriuchi R."/>
            <person name="Dohra H."/>
            <person name="Yamamura H."/>
            <person name="Kodani S."/>
        </authorList>
    </citation>
    <scope>NUCLEOTIDE SEQUENCE [LARGE SCALE GENOMIC DNA]</scope>
    <source>
        <strain evidence="5 6">YSPA8</strain>
    </source>
</reference>
<name>A0ABQ5NRL7_9ACTN</name>
<gene>
    <name evidence="5" type="ORF">SYYSPA8_01965</name>
</gene>
<dbReference type="SUPFAM" id="SSF46689">
    <property type="entry name" value="Homeodomain-like"/>
    <property type="match status" value="1"/>
</dbReference>